<reference evidence="1" key="1">
    <citation type="journal article" date="2019" name="Viruses">
        <title>Detection and Characterization of Invertebrate Iridoviruses Found in Reptiles and Prey Insects in Europe over the Past Two Decades.</title>
        <authorList>
            <person name="Papp T."/>
            <person name="Marschang R.E."/>
        </authorList>
    </citation>
    <scope>NUCLEOTIDE SEQUENCE</scope>
    <source>
        <strain evidence="1">Liz-CrIV</strain>
    </source>
</reference>
<accession>A0A5B8RJY4</accession>
<sequence>MFAIKIEKISNSNLDIYFATMSKKYKIPKTKLKKMWLDRNQSYVYKEFNNILRQGKPVLEMLKQLKITEKIVKIDDNYIHEQSGFVFDPLSRKVIGRKNNNGEIQNLTEEDLEDCKQWKFDHIIPLNLDASTHLEKELEQIQLGDDDASDNE</sequence>
<dbReference type="EMBL" id="MN081869">
    <property type="protein sequence ID" value="QEA08323.1"/>
    <property type="molecule type" value="Genomic_DNA"/>
</dbReference>
<organism evidence="1">
    <name type="scientific">Iridovirus Liz-CrIV</name>
    <dbReference type="NCBI Taxonomy" id="2594309"/>
    <lineage>
        <taxon>Viruses</taxon>
        <taxon>Varidnaviria</taxon>
        <taxon>Bamfordvirae</taxon>
        <taxon>Nucleocytoviricota</taxon>
        <taxon>Megaviricetes</taxon>
        <taxon>Pimascovirales</taxon>
        <taxon>Pimascovirales incertae sedis</taxon>
        <taxon>Iridoviridae</taxon>
    </lineage>
</organism>
<evidence type="ECO:0000313" key="1">
    <source>
        <dbReference type="EMBL" id="QEA08323.1"/>
    </source>
</evidence>
<proteinExistence type="predicted"/>
<name>A0A5B8RJY4_9VIRU</name>
<protein>
    <submittedName>
        <fullName evidence="1">Uncharacterized protein</fullName>
    </submittedName>
</protein>